<evidence type="ECO:0000256" key="1">
    <source>
        <dbReference type="SAM" id="Phobius"/>
    </source>
</evidence>
<keyword evidence="3" id="KW-1185">Reference proteome</keyword>
<dbReference type="OrthoDB" id="5186799at2"/>
<feature type="transmembrane region" description="Helical" evidence="1">
    <location>
        <begin position="92"/>
        <end position="112"/>
    </location>
</feature>
<evidence type="ECO:0000313" key="3">
    <source>
        <dbReference type="Proteomes" id="UP000320876"/>
    </source>
</evidence>
<dbReference type="AlphaFoldDB" id="A0A542DDJ1"/>
<dbReference type="Pfam" id="PF14329">
    <property type="entry name" value="DUF4386"/>
    <property type="match status" value="1"/>
</dbReference>
<keyword evidence="1" id="KW-0812">Transmembrane</keyword>
<sequence>MSEPRTPEAAAQRLGMRSSGILALAGTALTIVSTLLQQRMDIPRGDPLGGLAHIEARPWFAAALAGMLGMLCWGMAFTAAGRSLRDPAGRTLARMAEPVLLVAVAVFAVHYAHDGFSSGVLAGQWSSGERDPAAALADSRVMEGLIGGTSILSQTLIGLALALYALAMLRGRQYPRVLSWVGLVGSAGWFLGGSALFLRLPGMSFELLLPFTGLATVWVVGVGITLVRTRVPRR</sequence>
<feature type="transmembrane region" description="Helical" evidence="1">
    <location>
        <begin position="21"/>
        <end position="39"/>
    </location>
</feature>
<keyword evidence="1" id="KW-1133">Transmembrane helix</keyword>
<dbReference type="Proteomes" id="UP000320876">
    <property type="component" value="Unassembled WGS sequence"/>
</dbReference>
<dbReference type="RefSeq" id="WP_141995996.1">
    <property type="nucleotide sequence ID" value="NZ_VFML01000001.1"/>
</dbReference>
<evidence type="ECO:0000313" key="2">
    <source>
        <dbReference type="EMBL" id="TQJ01154.1"/>
    </source>
</evidence>
<proteinExistence type="predicted"/>
<organism evidence="2 3">
    <name type="scientific">Amycolatopsis cihanbeyliensis</name>
    <dbReference type="NCBI Taxonomy" id="1128664"/>
    <lineage>
        <taxon>Bacteria</taxon>
        <taxon>Bacillati</taxon>
        <taxon>Actinomycetota</taxon>
        <taxon>Actinomycetes</taxon>
        <taxon>Pseudonocardiales</taxon>
        <taxon>Pseudonocardiaceae</taxon>
        <taxon>Amycolatopsis</taxon>
    </lineage>
</organism>
<dbReference type="InterPro" id="IPR025495">
    <property type="entry name" value="DUF4386"/>
</dbReference>
<feature type="transmembrane region" description="Helical" evidence="1">
    <location>
        <begin position="145"/>
        <end position="166"/>
    </location>
</feature>
<comment type="caution">
    <text evidence="2">The sequence shown here is derived from an EMBL/GenBank/DDBJ whole genome shotgun (WGS) entry which is preliminary data.</text>
</comment>
<feature type="transmembrane region" description="Helical" evidence="1">
    <location>
        <begin position="207"/>
        <end position="227"/>
    </location>
</feature>
<keyword evidence="1" id="KW-0472">Membrane</keyword>
<protein>
    <submittedName>
        <fullName evidence="2">Uncharacterized protein DUF4386</fullName>
    </submittedName>
</protein>
<accession>A0A542DDJ1</accession>
<feature type="transmembrane region" description="Helical" evidence="1">
    <location>
        <begin position="59"/>
        <end position="80"/>
    </location>
</feature>
<dbReference type="EMBL" id="VFML01000001">
    <property type="protein sequence ID" value="TQJ01154.1"/>
    <property type="molecule type" value="Genomic_DNA"/>
</dbReference>
<reference evidence="2 3" key="1">
    <citation type="submission" date="2019-06" db="EMBL/GenBank/DDBJ databases">
        <title>Sequencing the genomes of 1000 actinobacteria strains.</title>
        <authorList>
            <person name="Klenk H.-P."/>
        </authorList>
    </citation>
    <scope>NUCLEOTIDE SEQUENCE [LARGE SCALE GENOMIC DNA]</scope>
    <source>
        <strain evidence="2 3">DSM 45679</strain>
    </source>
</reference>
<name>A0A542DDJ1_AMYCI</name>
<gene>
    <name evidence="2" type="ORF">FB471_0819</name>
</gene>
<feature type="transmembrane region" description="Helical" evidence="1">
    <location>
        <begin position="178"/>
        <end position="201"/>
    </location>
</feature>